<sequence length="199" mass="23005">MRQRDPRHEGKWALPGGWIRYDEHLRSAASRLLNELTGISDLYLEQLKTFGRVDRFPGERVITVAYYALVSADSYQLVTQEEDVNWHTIGEVSELVYDHNEILAEALTHLRREVRYRPIGLKLLPQKFTLLDLQNLYEAVLGVRLDKGNFRRKVLRSGLLLPCDEKQTGVAHRAATFYRLNQSAYDELVDHGFPVQSLV</sequence>
<evidence type="ECO:0000313" key="3">
    <source>
        <dbReference type="Proteomes" id="UP000005615"/>
    </source>
</evidence>
<dbReference type="STRING" id="2518989.IMCC3088_551"/>
<feature type="domain" description="Nudix hydrolase" evidence="1">
    <location>
        <begin position="1"/>
        <end position="109"/>
    </location>
</feature>
<dbReference type="SUPFAM" id="SSF55811">
    <property type="entry name" value="Nudix"/>
    <property type="match status" value="1"/>
</dbReference>
<organism evidence="2 3">
    <name type="scientific">Aequoribacter fuscus</name>
    <dbReference type="NCBI Taxonomy" id="2518989"/>
    <lineage>
        <taxon>Bacteria</taxon>
        <taxon>Pseudomonadati</taxon>
        <taxon>Pseudomonadota</taxon>
        <taxon>Gammaproteobacteria</taxon>
        <taxon>Cellvibrionales</taxon>
        <taxon>Halieaceae</taxon>
        <taxon>Aequoribacter</taxon>
    </lineage>
</organism>
<dbReference type="InterPro" id="IPR000086">
    <property type="entry name" value="NUDIX_hydrolase_dom"/>
</dbReference>
<dbReference type="PANTHER" id="PTHR43736">
    <property type="entry name" value="ADP-RIBOSE PYROPHOSPHATASE"/>
    <property type="match status" value="1"/>
</dbReference>
<evidence type="ECO:0000313" key="2">
    <source>
        <dbReference type="EMBL" id="EGG30412.1"/>
    </source>
</evidence>
<dbReference type="Gene3D" id="1.10.10.10">
    <property type="entry name" value="Winged helix-like DNA-binding domain superfamily/Winged helix DNA-binding domain"/>
    <property type="match status" value="1"/>
</dbReference>
<dbReference type="Pfam" id="PF21906">
    <property type="entry name" value="WHD_NrtR"/>
    <property type="match status" value="1"/>
</dbReference>
<dbReference type="SUPFAM" id="SSF46785">
    <property type="entry name" value="Winged helix' DNA-binding domain"/>
    <property type="match status" value="1"/>
</dbReference>
<dbReference type="Pfam" id="PF00293">
    <property type="entry name" value="NUDIX"/>
    <property type="match status" value="1"/>
</dbReference>
<dbReference type="PANTHER" id="PTHR43736:SF4">
    <property type="entry name" value="SLR1690 PROTEIN"/>
    <property type="match status" value="1"/>
</dbReference>
<dbReference type="InterPro" id="IPR036390">
    <property type="entry name" value="WH_DNA-bd_sf"/>
</dbReference>
<evidence type="ECO:0000259" key="1">
    <source>
        <dbReference type="PROSITE" id="PS51462"/>
    </source>
</evidence>
<dbReference type="InterPro" id="IPR054105">
    <property type="entry name" value="WHD_NrtR"/>
</dbReference>
<dbReference type="CDD" id="cd18873">
    <property type="entry name" value="NUDIX_NadM_like"/>
    <property type="match status" value="1"/>
</dbReference>
<dbReference type="eggNOG" id="COG1051">
    <property type="taxonomic scope" value="Bacteria"/>
</dbReference>
<gene>
    <name evidence="2" type="ORF">IMCC3088_551</name>
</gene>
<reference evidence="2 3" key="1">
    <citation type="journal article" date="2011" name="J. Bacteriol.">
        <title>Genome sequence of strain IMCC3088, a proteorhodopsin-containing marine bacterium belonging to the OM60/NOR5 clade.</title>
        <authorList>
            <person name="Jang Y."/>
            <person name="Oh H.M."/>
            <person name="Kang I."/>
            <person name="Lee K."/>
            <person name="Yang S.J."/>
            <person name="Cho J.C."/>
        </authorList>
    </citation>
    <scope>NUCLEOTIDE SEQUENCE [LARGE SCALE GENOMIC DNA]</scope>
    <source>
        <strain evidence="2 3">IMCC3088</strain>
    </source>
</reference>
<dbReference type="EMBL" id="AEIG01000015">
    <property type="protein sequence ID" value="EGG30412.1"/>
    <property type="molecule type" value="Genomic_DNA"/>
</dbReference>
<dbReference type="Gene3D" id="3.90.79.10">
    <property type="entry name" value="Nucleoside Triphosphate Pyrophosphohydrolase"/>
    <property type="match status" value="1"/>
</dbReference>
<proteinExistence type="predicted"/>
<dbReference type="InterPro" id="IPR015797">
    <property type="entry name" value="NUDIX_hydrolase-like_dom_sf"/>
</dbReference>
<dbReference type="Proteomes" id="UP000005615">
    <property type="component" value="Unassembled WGS sequence"/>
</dbReference>
<dbReference type="GO" id="GO:0003824">
    <property type="term" value="F:catalytic activity"/>
    <property type="evidence" value="ECO:0007669"/>
    <property type="project" value="UniProtKB-ARBA"/>
</dbReference>
<accession>F3KZV8</accession>
<comment type="caution">
    <text evidence="2">The sequence shown here is derived from an EMBL/GenBank/DDBJ whole genome shotgun (WGS) entry which is preliminary data.</text>
</comment>
<protein>
    <submittedName>
        <fullName evidence="2">Hypothetical Nudix-like regulator</fullName>
    </submittedName>
</protein>
<dbReference type="InterPro" id="IPR036388">
    <property type="entry name" value="WH-like_DNA-bd_sf"/>
</dbReference>
<keyword evidence="3" id="KW-1185">Reference proteome</keyword>
<name>F3KZV8_9GAMM</name>
<dbReference type="AlphaFoldDB" id="F3KZV8"/>
<dbReference type="PROSITE" id="PS51462">
    <property type="entry name" value="NUDIX"/>
    <property type="match status" value="1"/>
</dbReference>